<proteinExistence type="predicted"/>
<gene>
    <name evidence="9" type="ORF">NT05LM_0244a</name>
</gene>
<keyword evidence="5" id="KW-0572">Peptidoglycan-anchor</keyword>
<keyword evidence="7" id="KW-0812">Transmembrane</keyword>
<evidence type="ECO:0000313" key="10">
    <source>
        <dbReference type="Proteomes" id="UP000003412"/>
    </source>
</evidence>
<accession>A0ABP2K3J6</accession>
<keyword evidence="3" id="KW-0964">Secreted</keyword>
<evidence type="ECO:0000256" key="6">
    <source>
        <dbReference type="SAM" id="MobiDB-lite"/>
    </source>
</evidence>
<keyword evidence="7" id="KW-0472">Membrane</keyword>
<evidence type="ECO:0000313" key="9">
    <source>
        <dbReference type="EMBL" id="EFR89093.1"/>
    </source>
</evidence>
<keyword evidence="7" id="KW-1133">Transmembrane helix</keyword>
<feature type="non-terminal residue" evidence="9">
    <location>
        <position position="1"/>
    </location>
</feature>
<evidence type="ECO:0000256" key="7">
    <source>
        <dbReference type="SAM" id="Phobius"/>
    </source>
</evidence>
<protein>
    <submittedName>
        <fullName evidence="9">Peptidoglycan binding protein</fullName>
    </submittedName>
</protein>
<comment type="caution">
    <text evidence="9">The sequence shown here is derived from an EMBL/GenBank/DDBJ whole genome shotgun (WGS) entry which is preliminary data.</text>
</comment>
<dbReference type="InterPro" id="IPR019931">
    <property type="entry name" value="LPXTG_anchor"/>
</dbReference>
<evidence type="ECO:0000256" key="4">
    <source>
        <dbReference type="ARBA" id="ARBA00022729"/>
    </source>
</evidence>
<dbReference type="PROSITE" id="PS50847">
    <property type="entry name" value="GRAM_POS_ANCHORING"/>
    <property type="match status" value="1"/>
</dbReference>
<dbReference type="Proteomes" id="UP000003412">
    <property type="component" value="Chromosome"/>
</dbReference>
<sequence length="75" mass="7818">PIPVPPVPNEPTIPPAKPEVPVTPNKPEPSKKSPISTKVSTTIKLPKTGDTPLVNGWGILLVAISAGGLIALRRK</sequence>
<evidence type="ECO:0000256" key="2">
    <source>
        <dbReference type="ARBA" id="ARBA00022512"/>
    </source>
</evidence>
<dbReference type="EMBL" id="ADXF01000133">
    <property type="protein sequence ID" value="EFR89093.1"/>
    <property type="molecule type" value="Genomic_DNA"/>
</dbReference>
<feature type="region of interest" description="Disordered" evidence="6">
    <location>
        <begin position="1"/>
        <end position="41"/>
    </location>
</feature>
<feature type="compositionally biased region" description="Pro residues" evidence="6">
    <location>
        <begin position="1"/>
        <end position="18"/>
    </location>
</feature>
<feature type="domain" description="Gram-positive cocci surface proteins LPxTG" evidence="8">
    <location>
        <begin position="45"/>
        <end position="75"/>
    </location>
</feature>
<comment type="subcellular location">
    <subcellularLocation>
        <location evidence="1">Secreted</location>
        <location evidence="1">Cell wall</location>
        <topology evidence="1">Peptidoglycan-anchor</topology>
    </subcellularLocation>
</comment>
<evidence type="ECO:0000256" key="5">
    <source>
        <dbReference type="ARBA" id="ARBA00023088"/>
    </source>
</evidence>
<name>A0ABP2K3J6_9LIST</name>
<reference evidence="9 10" key="1">
    <citation type="journal article" date="2010" name="Microbiol. Resour. Announc.">
        <title>Comparative genomics of the bacterial genus Listeria: Genome evolution is characterized by limited gene acquisition and limited gene loss.</title>
        <authorList>
            <person name="den Bakker H.C."/>
            <person name="Cummings C.A."/>
            <person name="Ferreira V."/>
            <person name="Vatta P."/>
            <person name="Orsi R.H."/>
            <person name="Degoricija L."/>
            <person name="Barker M."/>
            <person name="Petrauskene O."/>
            <person name="Furtado M.R."/>
            <person name="Wiedmann M."/>
        </authorList>
    </citation>
    <scope>NUCLEOTIDE SEQUENCE [LARGE SCALE GENOMIC DNA]</scope>
    <source>
        <strain evidence="9 10">FSL S4-120</strain>
    </source>
</reference>
<keyword evidence="2" id="KW-0134">Cell wall</keyword>
<keyword evidence="10" id="KW-1185">Reference proteome</keyword>
<feature type="transmembrane region" description="Helical" evidence="7">
    <location>
        <begin position="54"/>
        <end position="72"/>
    </location>
</feature>
<organism evidence="9 10">
    <name type="scientific">Listeria marthii FSL S4-120</name>
    <dbReference type="NCBI Taxonomy" id="702457"/>
    <lineage>
        <taxon>Bacteria</taxon>
        <taxon>Bacillati</taxon>
        <taxon>Bacillota</taxon>
        <taxon>Bacilli</taxon>
        <taxon>Bacillales</taxon>
        <taxon>Listeriaceae</taxon>
        <taxon>Listeria</taxon>
    </lineage>
</organism>
<keyword evidence="4" id="KW-0732">Signal</keyword>
<evidence type="ECO:0000256" key="3">
    <source>
        <dbReference type="ARBA" id="ARBA00022525"/>
    </source>
</evidence>
<dbReference type="NCBIfam" id="TIGR01167">
    <property type="entry name" value="LPXTG_anchor"/>
    <property type="match status" value="1"/>
</dbReference>
<evidence type="ECO:0000256" key="1">
    <source>
        <dbReference type="ARBA" id="ARBA00004168"/>
    </source>
</evidence>
<evidence type="ECO:0000259" key="8">
    <source>
        <dbReference type="PROSITE" id="PS50847"/>
    </source>
</evidence>